<organism evidence="1 2">
    <name type="scientific">Polyporus arcularius HHB13444</name>
    <dbReference type="NCBI Taxonomy" id="1314778"/>
    <lineage>
        <taxon>Eukaryota</taxon>
        <taxon>Fungi</taxon>
        <taxon>Dikarya</taxon>
        <taxon>Basidiomycota</taxon>
        <taxon>Agaricomycotina</taxon>
        <taxon>Agaricomycetes</taxon>
        <taxon>Polyporales</taxon>
        <taxon>Polyporaceae</taxon>
        <taxon>Polyporus</taxon>
    </lineage>
</organism>
<evidence type="ECO:0000313" key="1">
    <source>
        <dbReference type="EMBL" id="TFK84284.1"/>
    </source>
</evidence>
<dbReference type="AlphaFoldDB" id="A0A5C3P3Q0"/>
<keyword evidence="2" id="KW-1185">Reference proteome</keyword>
<protein>
    <submittedName>
        <fullName evidence="1">Uncharacterized protein</fullName>
    </submittedName>
</protein>
<dbReference type="CDD" id="cd21075">
    <property type="entry name" value="DBD_XPA-like"/>
    <property type="match status" value="1"/>
</dbReference>
<gene>
    <name evidence="1" type="ORF">K466DRAFT_589049</name>
</gene>
<accession>A0A5C3P3Q0</accession>
<sequence length="383" mass="44499">MPKVYKRLARRRWHPRLRTQHTSNGLGVEGGLVGDGYPQAGGSATSQWPQSKVPQNRMISKAKATKCYRFRPGDFEELDCMVTETIVPGKLIKTYLYNEREVEHIAWERHGGPDGFYAYLEKLRQRHVEKHGEHVPFATPQTYAEDYNNLNLLHGKSYDPEVGHSAELLRIKMKMAPWLWRQFNNALIEHNILGIAVGSIPFETPESRESPMRRAELIALSYPPRPLIALPSSESVDHVRAILAEAASPPDAHEPEYGQQIDGLDFIEYKSLKWYQWSKEYLDRLFSALIRVIECYDGDNEDWKSIRWEVYDKYVETMRTPISFDIDTKRWSDYAAEWLEGRLTDEEDTFNNSLRARCASGRRFNRMLPFNSHHGTRHIGCDR</sequence>
<evidence type="ECO:0000313" key="2">
    <source>
        <dbReference type="Proteomes" id="UP000308197"/>
    </source>
</evidence>
<proteinExistence type="predicted"/>
<dbReference type="Proteomes" id="UP000308197">
    <property type="component" value="Unassembled WGS sequence"/>
</dbReference>
<reference evidence="1 2" key="1">
    <citation type="journal article" date="2019" name="Nat. Ecol. Evol.">
        <title>Megaphylogeny resolves global patterns of mushroom evolution.</title>
        <authorList>
            <person name="Varga T."/>
            <person name="Krizsan K."/>
            <person name="Foldi C."/>
            <person name="Dima B."/>
            <person name="Sanchez-Garcia M."/>
            <person name="Sanchez-Ramirez S."/>
            <person name="Szollosi G.J."/>
            <person name="Szarkandi J.G."/>
            <person name="Papp V."/>
            <person name="Albert L."/>
            <person name="Andreopoulos W."/>
            <person name="Angelini C."/>
            <person name="Antonin V."/>
            <person name="Barry K.W."/>
            <person name="Bougher N.L."/>
            <person name="Buchanan P."/>
            <person name="Buyck B."/>
            <person name="Bense V."/>
            <person name="Catcheside P."/>
            <person name="Chovatia M."/>
            <person name="Cooper J."/>
            <person name="Damon W."/>
            <person name="Desjardin D."/>
            <person name="Finy P."/>
            <person name="Geml J."/>
            <person name="Haridas S."/>
            <person name="Hughes K."/>
            <person name="Justo A."/>
            <person name="Karasinski D."/>
            <person name="Kautmanova I."/>
            <person name="Kiss B."/>
            <person name="Kocsube S."/>
            <person name="Kotiranta H."/>
            <person name="LaButti K.M."/>
            <person name="Lechner B.E."/>
            <person name="Liimatainen K."/>
            <person name="Lipzen A."/>
            <person name="Lukacs Z."/>
            <person name="Mihaltcheva S."/>
            <person name="Morgado L.N."/>
            <person name="Niskanen T."/>
            <person name="Noordeloos M.E."/>
            <person name="Ohm R.A."/>
            <person name="Ortiz-Santana B."/>
            <person name="Ovrebo C."/>
            <person name="Racz N."/>
            <person name="Riley R."/>
            <person name="Savchenko A."/>
            <person name="Shiryaev A."/>
            <person name="Soop K."/>
            <person name="Spirin V."/>
            <person name="Szebenyi C."/>
            <person name="Tomsovsky M."/>
            <person name="Tulloss R.E."/>
            <person name="Uehling J."/>
            <person name="Grigoriev I.V."/>
            <person name="Vagvolgyi C."/>
            <person name="Papp T."/>
            <person name="Martin F.M."/>
            <person name="Miettinen O."/>
            <person name="Hibbett D.S."/>
            <person name="Nagy L.G."/>
        </authorList>
    </citation>
    <scope>NUCLEOTIDE SEQUENCE [LARGE SCALE GENOMIC DNA]</scope>
    <source>
        <strain evidence="1 2">HHB13444</strain>
    </source>
</reference>
<dbReference type="EMBL" id="ML211327">
    <property type="protein sequence ID" value="TFK84284.1"/>
    <property type="molecule type" value="Genomic_DNA"/>
</dbReference>
<dbReference type="InParanoid" id="A0A5C3P3Q0"/>
<name>A0A5C3P3Q0_9APHY</name>